<feature type="compositionally biased region" description="Basic and acidic residues" evidence="1">
    <location>
        <begin position="68"/>
        <end position="82"/>
    </location>
</feature>
<keyword evidence="3" id="KW-1185">Reference proteome</keyword>
<reference evidence="2 3" key="1">
    <citation type="journal article" date="2017" name="Biotechnol. Biofuels">
        <title>Differential beta-glucosidase expression as a function of carbon source availability in Talaromyces amestolkiae: a genomic and proteomic approach.</title>
        <authorList>
            <person name="de Eugenio L.I."/>
            <person name="Mendez-Liter J.A."/>
            <person name="Nieto-Dominguez M."/>
            <person name="Alonso L."/>
            <person name="Gil-Munoz J."/>
            <person name="Barriuso J."/>
            <person name="Prieto A."/>
            <person name="Martinez M.J."/>
        </authorList>
    </citation>
    <scope>NUCLEOTIDE SEQUENCE [LARGE SCALE GENOMIC DNA]</scope>
    <source>
        <strain evidence="2 3">CIB</strain>
    </source>
</reference>
<feature type="compositionally biased region" description="Acidic residues" evidence="1">
    <location>
        <begin position="180"/>
        <end position="195"/>
    </location>
</feature>
<dbReference type="OrthoDB" id="4227165at2759"/>
<evidence type="ECO:0000313" key="2">
    <source>
        <dbReference type="EMBL" id="RAO71297.1"/>
    </source>
</evidence>
<feature type="region of interest" description="Disordered" evidence="1">
    <location>
        <begin position="1"/>
        <end position="95"/>
    </location>
</feature>
<dbReference type="Proteomes" id="UP000249363">
    <property type="component" value="Unassembled WGS sequence"/>
</dbReference>
<dbReference type="RefSeq" id="XP_040735813.1">
    <property type="nucleotide sequence ID" value="XM_040879991.1"/>
</dbReference>
<feature type="compositionally biased region" description="Basic residues" evidence="1">
    <location>
        <begin position="18"/>
        <end position="27"/>
    </location>
</feature>
<organism evidence="2 3">
    <name type="scientific">Talaromyces amestolkiae</name>
    <dbReference type="NCBI Taxonomy" id="1196081"/>
    <lineage>
        <taxon>Eukaryota</taxon>
        <taxon>Fungi</taxon>
        <taxon>Dikarya</taxon>
        <taxon>Ascomycota</taxon>
        <taxon>Pezizomycotina</taxon>
        <taxon>Eurotiomycetes</taxon>
        <taxon>Eurotiomycetidae</taxon>
        <taxon>Eurotiales</taxon>
        <taxon>Trichocomaceae</taxon>
        <taxon>Talaromyces</taxon>
        <taxon>Talaromyces sect. Talaromyces</taxon>
    </lineage>
</organism>
<dbReference type="GeneID" id="63796525"/>
<feature type="compositionally biased region" description="Basic and acidic residues" evidence="1">
    <location>
        <begin position="39"/>
        <end position="60"/>
    </location>
</feature>
<sequence length="315" mass="36076">MPQPQKQQPRRILEKSRTVRRRYQRSNKRLEFSASQIQRIERQEEREKKAKQLREREQKKLANKKKRAEKEAKEREERRRLGIPEPNACKITASQPLLLNFFGAGSKKVDEVRESMEEETEGSEMTQESEASDEDGLIEDAEDESKLDSLSPVQEEEPGVMQPQSQLNKTDDTANCISEEFSDLETELGDDWLDDPELKKHMASIENTQQSLSSSAATHNDQPREPLQGTTNNWTGLTESFEDDTSLMLQALDPTVLEKFEIPQPKVVLSVSQSIKIYPTQNVHRQPHFDAEDEFGDLPLSTQDVRDLDNLVGLG</sequence>
<feature type="compositionally biased region" description="Acidic residues" evidence="1">
    <location>
        <begin position="130"/>
        <end position="145"/>
    </location>
</feature>
<gene>
    <name evidence="2" type="ORF">BHQ10_007309</name>
</gene>
<feature type="compositionally biased region" description="Polar residues" evidence="1">
    <location>
        <begin position="228"/>
        <end position="238"/>
    </location>
</feature>
<name>A0A364L654_TALAM</name>
<protein>
    <submittedName>
        <fullName evidence="2">Uncharacterized protein</fullName>
    </submittedName>
</protein>
<comment type="caution">
    <text evidence="2">The sequence shown here is derived from an EMBL/GenBank/DDBJ whole genome shotgun (WGS) entry which is preliminary data.</text>
</comment>
<accession>A0A364L654</accession>
<feature type="compositionally biased region" description="Polar residues" evidence="1">
    <location>
        <begin position="205"/>
        <end position="220"/>
    </location>
</feature>
<dbReference type="AlphaFoldDB" id="A0A364L654"/>
<dbReference type="EMBL" id="MIKG01000015">
    <property type="protein sequence ID" value="RAO71297.1"/>
    <property type="molecule type" value="Genomic_DNA"/>
</dbReference>
<proteinExistence type="predicted"/>
<feature type="region of interest" description="Disordered" evidence="1">
    <location>
        <begin position="109"/>
        <end position="238"/>
    </location>
</feature>
<evidence type="ECO:0000313" key="3">
    <source>
        <dbReference type="Proteomes" id="UP000249363"/>
    </source>
</evidence>
<feature type="compositionally biased region" description="Polar residues" evidence="1">
    <location>
        <begin position="162"/>
        <end position="176"/>
    </location>
</feature>
<evidence type="ECO:0000256" key="1">
    <source>
        <dbReference type="SAM" id="MobiDB-lite"/>
    </source>
</evidence>